<dbReference type="Proteomes" id="UP000663841">
    <property type="component" value="Unassembled WGS sequence"/>
</dbReference>
<keyword evidence="1" id="KW-0472">Membrane</keyword>
<evidence type="ECO:0000313" key="2">
    <source>
        <dbReference type="EMBL" id="CAE6476539.1"/>
    </source>
</evidence>
<comment type="caution">
    <text evidence="2">The sequence shown here is derived from an EMBL/GenBank/DDBJ whole genome shotgun (WGS) entry which is preliminary data.</text>
</comment>
<feature type="transmembrane region" description="Helical" evidence="1">
    <location>
        <begin position="94"/>
        <end position="113"/>
    </location>
</feature>
<organism evidence="2 3">
    <name type="scientific">Rhizoctonia solani</name>
    <dbReference type="NCBI Taxonomy" id="456999"/>
    <lineage>
        <taxon>Eukaryota</taxon>
        <taxon>Fungi</taxon>
        <taxon>Dikarya</taxon>
        <taxon>Basidiomycota</taxon>
        <taxon>Agaricomycotina</taxon>
        <taxon>Agaricomycetes</taxon>
        <taxon>Cantharellales</taxon>
        <taxon>Ceratobasidiaceae</taxon>
        <taxon>Rhizoctonia</taxon>
    </lineage>
</organism>
<protein>
    <submittedName>
        <fullName evidence="2">Uncharacterized protein</fullName>
    </submittedName>
</protein>
<proteinExistence type="predicted"/>
<dbReference type="EMBL" id="CAJMWW010000634">
    <property type="protein sequence ID" value="CAE6476539.1"/>
    <property type="molecule type" value="Genomic_DNA"/>
</dbReference>
<keyword evidence="1" id="KW-1133">Transmembrane helix</keyword>
<reference evidence="2" key="1">
    <citation type="submission" date="2021-01" db="EMBL/GenBank/DDBJ databases">
        <authorList>
            <person name="Kaushik A."/>
        </authorList>
    </citation>
    <scope>NUCLEOTIDE SEQUENCE</scope>
    <source>
        <strain evidence="2">AG3-T5</strain>
    </source>
</reference>
<evidence type="ECO:0000256" key="1">
    <source>
        <dbReference type="SAM" id="Phobius"/>
    </source>
</evidence>
<evidence type="ECO:0000313" key="3">
    <source>
        <dbReference type="Proteomes" id="UP000663841"/>
    </source>
</evidence>
<keyword evidence="1" id="KW-0812">Transmembrane</keyword>
<accession>A0A8H3CA27</accession>
<name>A0A8H3CA27_9AGAM</name>
<dbReference type="AlphaFoldDB" id="A0A8H3CA27"/>
<sequence length="142" mass="15895">MLTIPNIEFHGLWGRTFPNYFESYTNQALAVPPSTPDELDLRAKAAEIIQWIVILGAAPKNITQGLAKLIPMSMLKLVLEATKIPEEISRLANLRLVAGCVELMAFVGLLFGYERGYVCFRIRNLAISACMLKRARRSDNTI</sequence>
<gene>
    <name evidence="2" type="ORF">RDB_LOCUS193221</name>
</gene>